<dbReference type="InterPro" id="IPR050832">
    <property type="entry name" value="Bact_Acetyltransf"/>
</dbReference>
<evidence type="ECO:0000313" key="5">
    <source>
        <dbReference type="Proteomes" id="UP000216052"/>
    </source>
</evidence>
<dbReference type="CDD" id="cd04301">
    <property type="entry name" value="NAT_SF"/>
    <property type="match status" value="1"/>
</dbReference>
<dbReference type="Pfam" id="PF00583">
    <property type="entry name" value="Acetyltransf_1"/>
    <property type="match status" value="1"/>
</dbReference>
<dbReference type="RefSeq" id="WP_093794410.1">
    <property type="nucleotide sequence ID" value="NZ_CP155571.1"/>
</dbReference>
<reference evidence="4" key="1">
    <citation type="submission" date="2024-05" db="EMBL/GenBank/DDBJ databases">
        <title>Isolation and characterization of Sporomusa carbonis sp. nov., a carboxydotrophic hydrogenogen in the genus of Sporomusa isolated from a charcoal burning pile.</title>
        <authorList>
            <person name="Boeer T."/>
            <person name="Rosenbaum F."/>
            <person name="Eysell L."/>
            <person name="Mueller V."/>
            <person name="Daniel R."/>
            <person name="Poehlein A."/>
        </authorList>
    </citation>
    <scope>NUCLEOTIDE SEQUENCE [LARGE SCALE GENOMIC DNA]</scope>
    <source>
        <strain evidence="4">DSM 3132</strain>
    </source>
</reference>
<keyword evidence="5" id="KW-1185">Reference proteome</keyword>
<keyword evidence="1" id="KW-0808">Transferase</keyword>
<dbReference type="Proteomes" id="UP000216052">
    <property type="component" value="Chromosome"/>
</dbReference>
<gene>
    <name evidence="4" type="ORF">SPACI_017640</name>
</gene>
<dbReference type="PANTHER" id="PTHR43877">
    <property type="entry name" value="AMINOALKYLPHOSPHONATE N-ACETYLTRANSFERASE-RELATED-RELATED"/>
    <property type="match status" value="1"/>
</dbReference>
<evidence type="ECO:0000259" key="3">
    <source>
        <dbReference type="PROSITE" id="PS51186"/>
    </source>
</evidence>
<dbReference type="PROSITE" id="PS51186">
    <property type="entry name" value="GNAT"/>
    <property type="match status" value="1"/>
</dbReference>
<dbReference type="SUPFAM" id="SSF55729">
    <property type="entry name" value="Acyl-CoA N-acyltransferases (Nat)"/>
    <property type="match status" value="1"/>
</dbReference>
<name>A0ABZ3J0L6_SPOA4</name>
<dbReference type="EMBL" id="CP155571">
    <property type="protein sequence ID" value="XFO71730.1"/>
    <property type="molecule type" value="Genomic_DNA"/>
</dbReference>
<dbReference type="Gene3D" id="3.40.630.30">
    <property type="match status" value="1"/>
</dbReference>
<dbReference type="InterPro" id="IPR016181">
    <property type="entry name" value="Acyl_CoA_acyltransferase"/>
</dbReference>
<sequence length="154" mass="17659">MNIRLATLDDLQAISNLLTEFFAYNAGQQPANYVSVTENGEYPCAIISSNTGDFIVAEIDNEIVGLVHVEEDATPPYPSVKSHKYACIIDFFVKEEYRRKKIGHLLLEKAKSWAQSRNLEYIELMVLEKNQIGQNFYEREQFTTISRTMRLSIS</sequence>
<proteinExistence type="predicted"/>
<feature type="domain" description="N-acetyltransferase" evidence="3">
    <location>
        <begin position="1"/>
        <end position="154"/>
    </location>
</feature>
<evidence type="ECO:0000256" key="2">
    <source>
        <dbReference type="ARBA" id="ARBA00023315"/>
    </source>
</evidence>
<evidence type="ECO:0000313" key="4">
    <source>
        <dbReference type="EMBL" id="XFO71730.1"/>
    </source>
</evidence>
<organism evidence="4 5">
    <name type="scientific">Sporomusa acidovorans (strain ATCC 49682 / DSM 3132 / Mol)</name>
    <dbReference type="NCBI Taxonomy" id="1123286"/>
    <lineage>
        <taxon>Bacteria</taxon>
        <taxon>Bacillati</taxon>
        <taxon>Bacillota</taxon>
        <taxon>Negativicutes</taxon>
        <taxon>Selenomonadales</taxon>
        <taxon>Sporomusaceae</taxon>
        <taxon>Sporomusa</taxon>
    </lineage>
</organism>
<evidence type="ECO:0000256" key="1">
    <source>
        <dbReference type="ARBA" id="ARBA00022679"/>
    </source>
</evidence>
<accession>A0ABZ3J0L6</accession>
<protein>
    <recommendedName>
        <fullName evidence="3">N-acetyltransferase domain-containing protein</fullName>
    </recommendedName>
</protein>
<keyword evidence="2" id="KW-0012">Acyltransferase</keyword>
<dbReference type="InterPro" id="IPR000182">
    <property type="entry name" value="GNAT_dom"/>
</dbReference>